<reference evidence="1" key="1">
    <citation type="submission" date="2019-04" db="EMBL/GenBank/DDBJ databases">
        <title>Microbes associate with the intestines of laboratory mice.</title>
        <authorList>
            <person name="Navarre W."/>
            <person name="Wong E."/>
            <person name="Huang K."/>
            <person name="Tropini C."/>
            <person name="Ng K."/>
            <person name="Yu B."/>
        </authorList>
    </citation>
    <scope>NUCLEOTIDE SEQUENCE</scope>
    <source>
        <strain evidence="1">NM09_H32</strain>
    </source>
</reference>
<evidence type="ECO:0000313" key="2">
    <source>
        <dbReference type="Proteomes" id="UP000308836"/>
    </source>
</evidence>
<protein>
    <submittedName>
        <fullName evidence="1">Manganese-dependent inorganic diphosphatase</fullName>
        <ecNumber evidence="1">3.6.1.1</ecNumber>
    </submittedName>
</protein>
<gene>
    <name evidence="1" type="ORF">E5336_04020</name>
</gene>
<organism evidence="1 2">
    <name type="scientific">Dubosiella muris</name>
    <dbReference type="NCBI Taxonomy" id="3038133"/>
    <lineage>
        <taxon>Bacteria</taxon>
        <taxon>Bacillati</taxon>
        <taxon>Bacillota</taxon>
        <taxon>Erysipelotrichia</taxon>
        <taxon>Erysipelotrichales</taxon>
        <taxon>Erysipelotrichaceae</taxon>
        <taxon>Dubosiella</taxon>
    </lineage>
</organism>
<keyword evidence="1" id="KW-0378">Hydrolase</keyword>
<evidence type="ECO:0000313" key="1">
    <source>
        <dbReference type="EMBL" id="TGY66468.1"/>
    </source>
</evidence>
<dbReference type="EC" id="3.6.1.1" evidence="1"/>
<accession>A0AC61R972</accession>
<sequence length="538" mass="60571">MNTIYITGHRHPDSDSIVAAISYAYLKNQNQIPAVACRLGPLNDETAYLLNRFHFDEPPLLEDARVRLYDLPLERPYVVEQDATIFETLEKMRRCHQPFMAVVDSEQKVVGMITTNDLGVIALADTALGIDLLKDVKTKDVAKTLDGNLVFDDEQLHLNGKVSIVTLSRHKADRYQVKDRIVIIGDDTASQKQVLEQGAGMLIIVWSGHVDEEVLELAAQKHCPIIISGHGSMNTSRYLFFAPTIQKLMSGSVHMFHIDEFMEDAAKKMRKDRFRAYPVVNDQHRLVGYLLKDAGIDYENKSMILVDHNEFSQSVPNIEKATILEVVDHHRINDFSTTRPIYFRNEIIGSTTSIIASMFFESGIEPPKALAGLMLGAIISDTMNFQSPTTTAKDIELAERLSQIAAVKTDDLAYDMYFMASNCSQKSASRFLEEDVKAFTIESRNVLIAQAVIPSIEDIACTAQQIEEALEEQALRKGADLFVMVFTDILQKGSYFYFGGPLKSVLETTEQTPLFMEHVLSRKNQILPWITNRLKDAL</sequence>
<dbReference type="Proteomes" id="UP000308836">
    <property type="component" value="Unassembled WGS sequence"/>
</dbReference>
<keyword evidence="2" id="KW-1185">Reference proteome</keyword>
<name>A0AC61R972_9FIRM</name>
<comment type="caution">
    <text evidence="1">The sequence shown here is derived from an EMBL/GenBank/DDBJ whole genome shotgun (WGS) entry which is preliminary data.</text>
</comment>
<dbReference type="EMBL" id="SRYG01000006">
    <property type="protein sequence ID" value="TGY66468.1"/>
    <property type="molecule type" value="Genomic_DNA"/>
</dbReference>
<proteinExistence type="predicted"/>